<dbReference type="PANTHER" id="PTHR36819">
    <property type="entry name" value="REGULATOR OF PHOSPHOLIPASE D SRF1"/>
    <property type="match status" value="1"/>
</dbReference>
<evidence type="ECO:0000313" key="4">
    <source>
        <dbReference type="Proteomes" id="UP000037751"/>
    </source>
</evidence>
<protein>
    <submittedName>
        <fullName evidence="3">Uncharacterized protein</fullName>
    </submittedName>
</protein>
<dbReference type="GO" id="GO:0071944">
    <property type="term" value="C:cell periphery"/>
    <property type="evidence" value="ECO:0007669"/>
    <property type="project" value="TreeGrafter"/>
</dbReference>
<keyword evidence="2" id="KW-1133">Transmembrane helix</keyword>
<dbReference type="OrthoDB" id="1436450at2759"/>
<feature type="compositionally biased region" description="Basic and acidic residues" evidence="1">
    <location>
        <begin position="42"/>
        <end position="52"/>
    </location>
</feature>
<evidence type="ECO:0000313" key="3">
    <source>
        <dbReference type="EMBL" id="KOS14126.1"/>
    </source>
</evidence>
<keyword evidence="4" id="KW-1185">Reference proteome</keyword>
<feature type="compositionally biased region" description="Polar residues" evidence="1">
    <location>
        <begin position="24"/>
        <end position="41"/>
    </location>
</feature>
<dbReference type="VEuPathDB" id="FungiDB:Malapachy_3915"/>
<dbReference type="GO" id="GO:0000324">
    <property type="term" value="C:fungal-type vacuole"/>
    <property type="evidence" value="ECO:0007669"/>
    <property type="project" value="TreeGrafter"/>
</dbReference>
<dbReference type="GeneID" id="28730250"/>
<accession>A0A0M8MK72</accession>
<name>A0A0M8MK72_9BASI</name>
<sequence>MAASSPDHEGPSAGAVDLVDANGKVQSSSTFPTRTEPVQPTDSHDEASDRSDLPYGSDLSTGNPKRVVLAPVLRKPVDKFTPIGQDLDPGREHISVEEWVPIHHIYTEREWRQWRALQQTSHHRLYTNDVSEKAPPHPTEESQGMDSDSIFLKTRRYRLQDTVGWMTQRLADRSSEDTEKPPADPMTLNRTESAGWNEPWSFKNALGDEKEDKVGVMLFGAEGQKKVEAIEKKVFLFLMRKPIVPILFRVINIVLISTTLAVGTRLHIALSTTHNSSAVGVSPLTAVIFSPPSLVYALFQVWIEFQSRPIGLWRASAKLWYMMLELVFVCLWSAELALAFDNYFTSAIVCVHTSSPFYAIEDSMVRYLPNKDTVCGLQISLICVTFVSVLVYLMVFLVSLFRIFYRVVLMS</sequence>
<dbReference type="Proteomes" id="UP000037751">
    <property type="component" value="Unassembled WGS sequence"/>
</dbReference>
<dbReference type="EMBL" id="LGAV01000004">
    <property type="protein sequence ID" value="KOS14126.1"/>
    <property type="molecule type" value="Genomic_DNA"/>
</dbReference>
<feature type="transmembrane region" description="Helical" evidence="2">
    <location>
        <begin position="246"/>
        <end position="268"/>
    </location>
</feature>
<evidence type="ECO:0000256" key="2">
    <source>
        <dbReference type="SAM" id="Phobius"/>
    </source>
</evidence>
<feature type="compositionally biased region" description="Basic and acidic residues" evidence="1">
    <location>
        <begin position="170"/>
        <end position="182"/>
    </location>
</feature>
<reference evidence="3 4" key="1">
    <citation type="submission" date="2015-07" db="EMBL/GenBank/DDBJ databases">
        <title>Draft Genome Sequence of Malassezia furfur CBS1878 and Malassezia pachydermatis CBS1879.</title>
        <authorList>
            <person name="Triana S."/>
            <person name="Ohm R."/>
            <person name="Gonzalez A."/>
            <person name="DeCock H."/>
            <person name="Restrepo S."/>
            <person name="Celis A."/>
        </authorList>
    </citation>
    <scope>NUCLEOTIDE SEQUENCE [LARGE SCALE GENOMIC DNA]</scope>
    <source>
        <strain evidence="3 4">CBS 1879</strain>
    </source>
</reference>
<feature type="compositionally biased region" description="Basic and acidic residues" evidence="1">
    <location>
        <begin position="1"/>
        <end position="10"/>
    </location>
</feature>
<dbReference type="AlphaFoldDB" id="A0A0M8MK72"/>
<feature type="region of interest" description="Disordered" evidence="1">
    <location>
        <begin position="1"/>
        <end position="63"/>
    </location>
</feature>
<feature type="region of interest" description="Disordered" evidence="1">
    <location>
        <begin position="169"/>
        <end position="194"/>
    </location>
</feature>
<dbReference type="RefSeq" id="XP_017991758.1">
    <property type="nucleotide sequence ID" value="XM_018138374.1"/>
</dbReference>
<feature type="transmembrane region" description="Helical" evidence="2">
    <location>
        <begin position="280"/>
        <end position="299"/>
    </location>
</feature>
<organism evidence="3 4">
    <name type="scientific">Malassezia pachydermatis</name>
    <dbReference type="NCBI Taxonomy" id="77020"/>
    <lineage>
        <taxon>Eukaryota</taxon>
        <taxon>Fungi</taxon>
        <taxon>Dikarya</taxon>
        <taxon>Basidiomycota</taxon>
        <taxon>Ustilaginomycotina</taxon>
        <taxon>Malasseziomycetes</taxon>
        <taxon>Malasseziales</taxon>
        <taxon>Malasseziaceae</taxon>
        <taxon>Malassezia</taxon>
    </lineage>
</organism>
<feature type="transmembrane region" description="Helical" evidence="2">
    <location>
        <begin position="381"/>
        <end position="405"/>
    </location>
</feature>
<dbReference type="InterPro" id="IPR037737">
    <property type="entry name" value="Srf1"/>
</dbReference>
<dbReference type="PANTHER" id="PTHR36819:SF1">
    <property type="entry name" value="REGULATOR OF PHOSPHOLIPASE D SRF1"/>
    <property type="match status" value="1"/>
</dbReference>
<evidence type="ECO:0000256" key="1">
    <source>
        <dbReference type="SAM" id="MobiDB-lite"/>
    </source>
</evidence>
<gene>
    <name evidence="3" type="ORF">Malapachy_3915</name>
</gene>
<comment type="caution">
    <text evidence="3">The sequence shown here is derived from an EMBL/GenBank/DDBJ whole genome shotgun (WGS) entry which is preliminary data.</text>
</comment>
<proteinExistence type="predicted"/>
<keyword evidence="2" id="KW-0472">Membrane</keyword>
<feature type="transmembrane region" description="Helical" evidence="2">
    <location>
        <begin position="319"/>
        <end position="337"/>
    </location>
</feature>
<keyword evidence="2" id="KW-0812">Transmembrane</keyword>